<evidence type="ECO:0000313" key="2">
    <source>
        <dbReference type="Proteomes" id="UP000295151"/>
    </source>
</evidence>
<dbReference type="EMBL" id="SOCE01000001">
    <property type="protein sequence ID" value="TDU88834.1"/>
    <property type="molecule type" value="Genomic_DNA"/>
</dbReference>
<protein>
    <submittedName>
        <fullName evidence="1">Uncharacterized protein</fullName>
    </submittedName>
</protein>
<reference evidence="1 2" key="1">
    <citation type="submission" date="2019-03" db="EMBL/GenBank/DDBJ databases">
        <title>Genomic Encyclopedia of Type Strains, Phase III (KMG-III): the genomes of soil and plant-associated and newly described type strains.</title>
        <authorList>
            <person name="Whitman W."/>
        </authorList>
    </citation>
    <scope>NUCLEOTIDE SEQUENCE [LARGE SCALE GENOMIC DNA]</scope>
    <source>
        <strain evidence="1 2">VKM Ac-2575</strain>
    </source>
</reference>
<dbReference type="AlphaFoldDB" id="A0A4R7TA30"/>
<evidence type="ECO:0000313" key="1">
    <source>
        <dbReference type="EMBL" id="TDU88834.1"/>
    </source>
</evidence>
<accession>A0A4R7TA30</accession>
<sequence length="98" mass="10323">MSDRVLTAAPICGHGHLTAHVAVLDQALAVLMDWYELPPLEAKIQLCAWAVRCDVSACELAGALVNGVCLGRATAGHGAVVRELEQLLRELPGLQASP</sequence>
<proteinExistence type="predicted"/>
<dbReference type="Proteomes" id="UP000295151">
    <property type="component" value="Unassembled WGS sequence"/>
</dbReference>
<name>A0A4R7TA30_9ACTN</name>
<organism evidence="1 2">
    <name type="scientific">Kribbella voronezhensis</name>
    <dbReference type="NCBI Taxonomy" id="2512212"/>
    <lineage>
        <taxon>Bacteria</taxon>
        <taxon>Bacillati</taxon>
        <taxon>Actinomycetota</taxon>
        <taxon>Actinomycetes</taxon>
        <taxon>Propionibacteriales</taxon>
        <taxon>Kribbellaceae</taxon>
        <taxon>Kribbella</taxon>
    </lineage>
</organism>
<comment type="caution">
    <text evidence="1">The sequence shown here is derived from an EMBL/GenBank/DDBJ whole genome shotgun (WGS) entry which is preliminary data.</text>
</comment>
<keyword evidence="2" id="KW-1185">Reference proteome</keyword>
<gene>
    <name evidence="1" type="ORF">EV138_2385</name>
</gene>
<dbReference type="OrthoDB" id="3787288at2"/>
<dbReference type="RefSeq" id="WP_133978590.1">
    <property type="nucleotide sequence ID" value="NZ_SOCE01000001.1"/>
</dbReference>